<dbReference type="InterPro" id="IPR046117">
    <property type="entry name" value="DUF6054"/>
</dbReference>
<dbReference type="Pfam" id="PF19524">
    <property type="entry name" value="DUF6054"/>
    <property type="match status" value="1"/>
</dbReference>
<proteinExistence type="predicted"/>
<dbReference type="AlphaFoldDB" id="A0A1H3QDR6"/>
<dbReference type="Proteomes" id="UP000199230">
    <property type="component" value="Unassembled WGS sequence"/>
</dbReference>
<evidence type="ECO:0000313" key="2">
    <source>
        <dbReference type="Proteomes" id="UP000199230"/>
    </source>
</evidence>
<name>A0A1H3QDR6_9FIRM</name>
<gene>
    <name evidence="1" type="ORF">SAMN05192546_1095</name>
</gene>
<dbReference type="EMBL" id="FNPV01000009">
    <property type="protein sequence ID" value="SDZ11145.1"/>
    <property type="molecule type" value="Genomic_DNA"/>
</dbReference>
<protein>
    <submittedName>
        <fullName evidence="1">Uncharacterized protein</fullName>
    </submittedName>
</protein>
<organism evidence="1 2">
    <name type="scientific">Tindallia californiensis</name>
    <dbReference type="NCBI Taxonomy" id="159292"/>
    <lineage>
        <taxon>Bacteria</taxon>
        <taxon>Bacillati</taxon>
        <taxon>Bacillota</taxon>
        <taxon>Clostridia</taxon>
        <taxon>Peptostreptococcales</taxon>
        <taxon>Tindalliaceae</taxon>
        <taxon>Tindallia</taxon>
    </lineage>
</organism>
<reference evidence="1 2" key="1">
    <citation type="submission" date="2016-10" db="EMBL/GenBank/DDBJ databases">
        <authorList>
            <person name="de Groot N.N."/>
        </authorList>
    </citation>
    <scope>NUCLEOTIDE SEQUENCE [LARGE SCALE GENOMIC DNA]</scope>
    <source>
        <strain evidence="1 2">APO</strain>
    </source>
</reference>
<accession>A0A1H3QDR6</accession>
<dbReference type="STRING" id="159292.SAMN05192546_1095"/>
<keyword evidence="2" id="KW-1185">Reference proteome</keyword>
<dbReference type="RefSeq" id="WP_093314758.1">
    <property type="nucleotide sequence ID" value="NZ_FNPV01000009.1"/>
</dbReference>
<sequence>MAKYEHTLTGDFDEVLQQLENDISGNGISMNLVDASTYSCGDINIVTRVYDKFFMRNKSRASLSLTIVDDGMNIFVSAIGAGGGQGAIFNFDWGIESEMVAIVKESLNRINQTSKEEVI</sequence>
<dbReference type="OrthoDB" id="4774735at2"/>
<evidence type="ECO:0000313" key="1">
    <source>
        <dbReference type="EMBL" id="SDZ11145.1"/>
    </source>
</evidence>